<feature type="compositionally biased region" description="Polar residues" evidence="1">
    <location>
        <begin position="1011"/>
        <end position="1027"/>
    </location>
</feature>
<sequence>MFILYNSKAINAYLPILESYISSQLEINGIAYGQWADSRKQGDFVLNLVKVSLSVICRVYLTFFLGNLMDIIIVTRFHHGGKFVEDTSGGGLTYIGESEVEYVDEVEIIKDGVPTGYLCGPTVGEIINEDGVENSHNINVDEELQQGAAQSENINVEVGVDEGLQQGATQSENINVEVGVDDTSDLEGVETDWDISYDSQEFAIPDDDDSEIDEELRTFRNERRTKLQRKKPDSTEEIILGVAGVDRGFEDIGRNKTARYVGRLGGDEQYIDSSELDSDDSRDELDPEAVEGVDLPARRKSKKVRFDPDCVVAIFELGMVFENAIEFRKAVAEYAVEYKVKLKLRPNEKHRVRVKCQHKKCKWLLYASLDKDSGDFIVKNYYPVHQCPTTTKNKLCTSNFIANKFRDRIVSQPYIKLWEIQELVRKTTGLYVGRTLCYRAKLMILKEFMGDWKMEFARLCDYADMIKQTNPGSSCWVRTDMESTPGKNMFVYFYVCFDALKRGWLEGCRKIIGFDGCFLKGACKGELLVAIGRNGNQQMFPIAWAVVDQETKHSWRFFINFLIQDLNLGTGHGLTVMSDMQKGLVAAIMELLPDCEQRMCARHIWSNWQKNWRGEERRKQFWRCAKSSFELLDINQLSPFEKFNLQDEFLFKENKLCVPNCSLRELFVREAHCGGLMGHFGVPKTLEILSEHFYWPSMRKDVEKAKSRTLPHGLYTPLPVSNSPWIDISMDFILGLPRTKYGKDSIFVVVDRFSKMARFIPCKKTNDASHVADLFVKEVVKLHGIPRTIVSDRDAKFLSHFWRILWGKLGTKLLFSTSCHPQTDGQTEVVNRTLGNMLRAILKGKLTSWEDYLPIVEFAYNRTFHSSTGKTPFEVVYGFNPLTPLDLLPLPTNDFANLDGKKKADMMKKIHEQTRLAIEKKNKEVALRRNKGRKYVIFKPGDLVWVHMRKERFPSKRKTKLDPRGSGPYKVLERIGDNAYKLDLPGEFQVSATFNVSDLSHYDADLDSRTNSLQEEGNDSIQGSSTPLKDKDDALETPRRPITRSQTKEFNDKLNGLQSLIQRFLIGEEELKPKGEELSKCYNYLVAQIQAQDEEF</sequence>
<dbReference type="InterPro" id="IPR012337">
    <property type="entry name" value="RNaseH-like_sf"/>
</dbReference>
<dbReference type="PANTHER" id="PTHR35046:SF9">
    <property type="entry name" value="RNA-DIRECTED DNA POLYMERASE"/>
    <property type="match status" value="1"/>
</dbReference>
<dbReference type="AlphaFoldDB" id="Q5NRP3"/>
<dbReference type="EMBL" id="AC154033">
    <property type="protein sequence ID" value="AAW28576.2"/>
    <property type="molecule type" value="Genomic_DNA"/>
</dbReference>
<dbReference type="InterPro" id="IPR001584">
    <property type="entry name" value="Integrase_cat-core"/>
</dbReference>
<reference evidence="3" key="2">
    <citation type="submission" date="2006-08" db="EMBL/GenBank/DDBJ databases">
        <authorList>
            <person name="Childs K."/>
        </authorList>
    </citation>
    <scope>NUCLEOTIDE SEQUENCE</scope>
</reference>
<dbReference type="GO" id="GO:0015074">
    <property type="term" value="P:DNA integration"/>
    <property type="evidence" value="ECO:0007669"/>
    <property type="project" value="InterPro"/>
</dbReference>
<feature type="domain" description="Integrase catalytic" evidence="2">
    <location>
        <begin position="720"/>
        <end position="880"/>
    </location>
</feature>
<accession>Q5NRP3</accession>
<feature type="compositionally biased region" description="Basic and acidic residues" evidence="1">
    <location>
        <begin position="1028"/>
        <end position="1039"/>
    </location>
</feature>
<dbReference type="InterPro" id="IPR036397">
    <property type="entry name" value="RNaseH_sf"/>
</dbReference>
<dbReference type="InterPro" id="IPR056924">
    <property type="entry name" value="SH3_Tf2-1"/>
</dbReference>
<name>Q5NRP3_SOLDE</name>
<feature type="region of interest" description="Disordered" evidence="1">
    <location>
        <begin position="271"/>
        <end position="292"/>
    </location>
</feature>
<protein>
    <submittedName>
        <fullName evidence="3">Gag-pol polyprotein, putative</fullName>
    </submittedName>
</protein>
<dbReference type="Pfam" id="PF10551">
    <property type="entry name" value="MULE"/>
    <property type="match status" value="1"/>
</dbReference>
<dbReference type="InterPro" id="IPR041588">
    <property type="entry name" value="Integrase_H2C2"/>
</dbReference>
<evidence type="ECO:0000256" key="1">
    <source>
        <dbReference type="SAM" id="MobiDB-lite"/>
    </source>
</evidence>
<evidence type="ECO:0000313" key="3">
    <source>
        <dbReference type="EMBL" id="AAW28576.2"/>
    </source>
</evidence>
<gene>
    <name evidence="3" type="ORF">SDM1_58t00005</name>
</gene>
<dbReference type="Pfam" id="PF03108">
    <property type="entry name" value="DBD_Tnp_Mut"/>
    <property type="match status" value="1"/>
</dbReference>
<proteinExistence type="predicted"/>
<dbReference type="Pfam" id="PF24626">
    <property type="entry name" value="SH3_Tf2-1"/>
    <property type="match status" value="1"/>
</dbReference>
<dbReference type="Gene3D" id="1.10.340.70">
    <property type="match status" value="1"/>
</dbReference>
<dbReference type="GO" id="GO:0003676">
    <property type="term" value="F:nucleic acid binding"/>
    <property type="evidence" value="ECO:0007669"/>
    <property type="project" value="InterPro"/>
</dbReference>
<dbReference type="PANTHER" id="PTHR35046">
    <property type="entry name" value="ZINC KNUCKLE (CCHC-TYPE) FAMILY PROTEIN"/>
    <property type="match status" value="1"/>
</dbReference>
<dbReference type="InterPro" id="IPR018289">
    <property type="entry name" value="MULE_transposase_dom"/>
</dbReference>
<dbReference type="PROSITE" id="PS50994">
    <property type="entry name" value="INTEGRASE"/>
    <property type="match status" value="1"/>
</dbReference>
<organism evidence="3">
    <name type="scientific">Solanum demissum</name>
    <name type="common">Wild potato</name>
    <dbReference type="NCBI Taxonomy" id="50514"/>
    <lineage>
        <taxon>Eukaryota</taxon>
        <taxon>Viridiplantae</taxon>
        <taxon>Streptophyta</taxon>
        <taxon>Embryophyta</taxon>
        <taxon>Tracheophyta</taxon>
        <taxon>Spermatophyta</taxon>
        <taxon>Magnoliopsida</taxon>
        <taxon>eudicotyledons</taxon>
        <taxon>Gunneridae</taxon>
        <taxon>Pentapetalae</taxon>
        <taxon>asterids</taxon>
        <taxon>lamiids</taxon>
        <taxon>Solanales</taxon>
        <taxon>Solanaceae</taxon>
        <taxon>Solanoideae</taxon>
        <taxon>Solaneae</taxon>
        <taxon>Solanum</taxon>
    </lineage>
</organism>
<dbReference type="Gene3D" id="3.30.420.10">
    <property type="entry name" value="Ribonuclease H-like superfamily/Ribonuclease H"/>
    <property type="match status" value="1"/>
</dbReference>
<evidence type="ECO:0000259" key="2">
    <source>
        <dbReference type="PROSITE" id="PS50994"/>
    </source>
</evidence>
<dbReference type="SUPFAM" id="SSF53098">
    <property type="entry name" value="Ribonuclease H-like"/>
    <property type="match status" value="1"/>
</dbReference>
<dbReference type="Pfam" id="PF17921">
    <property type="entry name" value="Integrase_H2C2"/>
    <property type="match status" value="1"/>
</dbReference>
<feature type="region of interest" description="Disordered" evidence="1">
    <location>
        <begin position="1011"/>
        <end position="1043"/>
    </location>
</feature>
<dbReference type="InterPro" id="IPR004332">
    <property type="entry name" value="Transposase_MuDR"/>
</dbReference>
<dbReference type="FunFam" id="3.30.420.10:FF:000032">
    <property type="entry name" value="Retrovirus-related Pol polyprotein from transposon 297-like Protein"/>
    <property type="match status" value="1"/>
</dbReference>
<reference evidence="3" key="1">
    <citation type="submission" date="2004-12" db="EMBL/GenBank/DDBJ databases">
        <authorList>
            <person name="Buell R."/>
            <person name="Liu J."/>
            <person name="Childs K."/>
            <person name="Zaborsky J."/>
            <person name="Tallon L."/>
            <person name="Wirtz U."/>
            <person name="Wei F."/>
            <person name="Kuang H."/>
            <person name="Zhang P."/>
            <person name="Marano M."/>
            <person name="Baker B."/>
        </authorList>
    </citation>
    <scope>NUCLEOTIDE SEQUENCE</scope>
</reference>
<feature type="compositionally biased region" description="Acidic residues" evidence="1">
    <location>
        <begin position="274"/>
        <end position="291"/>
    </location>
</feature>